<organism evidence="1 2">
    <name type="scientific">Scomber scombrus</name>
    <name type="common">Atlantic mackerel</name>
    <name type="synonym">Scomber vernalis</name>
    <dbReference type="NCBI Taxonomy" id="13677"/>
    <lineage>
        <taxon>Eukaryota</taxon>
        <taxon>Metazoa</taxon>
        <taxon>Chordata</taxon>
        <taxon>Craniata</taxon>
        <taxon>Vertebrata</taxon>
        <taxon>Euteleostomi</taxon>
        <taxon>Actinopterygii</taxon>
        <taxon>Neopterygii</taxon>
        <taxon>Teleostei</taxon>
        <taxon>Neoteleostei</taxon>
        <taxon>Acanthomorphata</taxon>
        <taxon>Pelagiaria</taxon>
        <taxon>Scombriformes</taxon>
        <taxon>Scombridae</taxon>
        <taxon>Scomber</taxon>
    </lineage>
</organism>
<proteinExistence type="predicted"/>
<keyword evidence="2" id="KW-1185">Reference proteome</keyword>
<accession>A0AAV1MSL7</accession>
<reference evidence="1 2" key="1">
    <citation type="submission" date="2024-01" db="EMBL/GenBank/DDBJ databases">
        <authorList>
            <person name="Alioto T."/>
            <person name="Alioto T."/>
            <person name="Gomez Garrido J."/>
        </authorList>
    </citation>
    <scope>NUCLEOTIDE SEQUENCE [LARGE SCALE GENOMIC DNA]</scope>
</reference>
<name>A0AAV1MSL7_SCOSC</name>
<protein>
    <submittedName>
        <fullName evidence="1">Uncharacterized protein</fullName>
    </submittedName>
</protein>
<dbReference type="AlphaFoldDB" id="A0AAV1MSL7"/>
<dbReference type="EMBL" id="CAWUFR010000002">
    <property type="protein sequence ID" value="CAK6949805.1"/>
    <property type="molecule type" value="Genomic_DNA"/>
</dbReference>
<comment type="caution">
    <text evidence="1">The sequence shown here is derived from an EMBL/GenBank/DDBJ whole genome shotgun (WGS) entry which is preliminary data.</text>
</comment>
<evidence type="ECO:0000313" key="2">
    <source>
        <dbReference type="Proteomes" id="UP001314229"/>
    </source>
</evidence>
<gene>
    <name evidence="1" type="ORF">FSCOSCO3_A002056</name>
</gene>
<sequence>MRLSRQLPPVRTTLRVTLEVMLVSRKPSDHFALLHSCVRRGETISVINGEGQAGTLCPGQPHTHNNTCLKAAVSMTTPDKIDYV</sequence>
<evidence type="ECO:0000313" key="1">
    <source>
        <dbReference type="EMBL" id="CAK6949805.1"/>
    </source>
</evidence>
<dbReference type="Proteomes" id="UP001314229">
    <property type="component" value="Unassembled WGS sequence"/>
</dbReference>